<proteinExistence type="predicted"/>
<keyword evidence="2" id="KW-0812">Transmembrane</keyword>
<keyword evidence="2" id="KW-0472">Membrane</keyword>
<dbReference type="EMBL" id="JPKY01000004">
    <property type="protein sequence ID" value="KFH48298.1"/>
    <property type="molecule type" value="Genomic_DNA"/>
</dbReference>
<feature type="transmembrane region" description="Helical" evidence="2">
    <location>
        <begin position="56"/>
        <end position="78"/>
    </location>
</feature>
<feature type="region of interest" description="Disordered" evidence="1">
    <location>
        <begin position="302"/>
        <end position="354"/>
    </location>
</feature>
<feature type="transmembrane region" description="Helical" evidence="2">
    <location>
        <begin position="129"/>
        <end position="149"/>
    </location>
</feature>
<evidence type="ECO:0000256" key="1">
    <source>
        <dbReference type="SAM" id="MobiDB-lite"/>
    </source>
</evidence>
<protein>
    <submittedName>
        <fullName evidence="3">Uncharacterized protein</fullName>
    </submittedName>
</protein>
<dbReference type="PANTHER" id="PTHR35179">
    <property type="entry name" value="PROTEIN CBG02620"/>
    <property type="match status" value="1"/>
</dbReference>
<evidence type="ECO:0000256" key="2">
    <source>
        <dbReference type="SAM" id="Phobius"/>
    </source>
</evidence>
<sequence length="386" mass="43835">MGRGTLIPPWYAPEVPSCDDLAAASVVWGVSLGLTVFGVIRAVHQTFTRWRRTHRISAYIIFVWLELVSSTIIGGMAWGYVRQNLKPSLWYFSGMILLWIFQIHCILQIIITRIALLEHNKTRVFRLRWGVFFVLALINIVVAFIWIPARLQRSRIYIHANEIWDRMEKAIIAVIDVGLNAYFIYLVRSSLIAFGLSQYITLYRFNLAMIFVSVATDVGTRPAVLLDARLREYQTTRQRHLSYVCFHPLAYLVKLHIEMSMSELIAKIVKASGSRRCSACSCGSTAIPSRQSSHDLFLSLQQSQQRRRRDRNSSFTSPTIGGLRRVWHPNRTGRHSSGAEDPEMAMRSTDTATTTTTAATLANVTTSSLRSESISAMTHDIGHMIR</sequence>
<feature type="transmembrane region" description="Helical" evidence="2">
    <location>
        <begin position="90"/>
        <end position="117"/>
    </location>
</feature>
<comment type="caution">
    <text evidence="3">The sequence shown here is derived from an EMBL/GenBank/DDBJ whole genome shotgun (WGS) entry which is preliminary data.</text>
</comment>
<keyword evidence="2" id="KW-1133">Transmembrane helix</keyword>
<gene>
    <name evidence="3" type="ORF">ACRE_008000</name>
</gene>
<dbReference type="AlphaFoldDB" id="A0A086TG16"/>
<evidence type="ECO:0000313" key="4">
    <source>
        <dbReference type="Proteomes" id="UP000029964"/>
    </source>
</evidence>
<evidence type="ECO:0000313" key="3">
    <source>
        <dbReference type="EMBL" id="KFH48298.1"/>
    </source>
</evidence>
<keyword evidence="4" id="KW-1185">Reference proteome</keyword>
<feature type="compositionally biased region" description="Basic residues" evidence="1">
    <location>
        <begin position="325"/>
        <end position="334"/>
    </location>
</feature>
<accession>A0A086TG16</accession>
<dbReference type="HOGENOM" id="CLU_041445_0_0_1"/>
<feature type="transmembrane region" description="Helical" evidence="2">
    <location>
        <begin position="21"/>
        <end position="44"/>
    </location>
</feature>
<organism evidence="3 4">
    <name type="scientific">Hapsidospora chrysogenum (strain ATCC 11550 / CBS 779.69 / DSM 880 / IAM 14645 / JCM 23072 / IMI 49137)</name>
    <name type="common">Acremonium chrysogenum</name>
    <dbReference type="NCBI Taxonomy" id="857340"/>
    <lineage>
        <taxon>Eukaryota</taxon>
        <taxon>Fungi</taxon>
        <taxon>Dikarya</taxon>
        <taxon>Ascomycota</taxon>
        <taxon>Pezizomycotina</taxon>
        <taxon>Sordariomycetes</taxon>
        <taxon>Hypocreomycetidae</taxon>
        <taxon>Hypocreales</taxon>
        <taxon>Bionectriaceae</taxon>
        <taxon>Hapsidospora</taxon>
    </lineage>
</organism>
<reference evidence="4" key="1">
    <citation type="journal article" date="2014" name="Genome Announc.">
        <title>Genome sequence and annotation of Acremonium chrysogenum, producer of the beta-lactam antibiotic cephalosporin C.</title>
        <authorList>
            <person name="Terfehr D."/>
            <person name="Dahlmann T.A."/>
            <person name="Specht T."/>
            <person name="Zadra I."/>
            <person name="Kuernsteiner H."/>
            <person name="Kueck U."/>
        </authorList>
    </citation>
    <scope>NUCLEOTIDE SEQUENCE [LARGE SCALE GENOMIC DNA]</scope>
    <source>
        <strain evidence="4">ATCC 11550 / CBS 779.69 / DSM 880 / IAM 14645 / JCM 23072 / IMI 49137</strain>
    </source>
</reference>
<name>A0A086TG16_HAPC1</name>
<dbReference type="PANTHER" id="PTHR35179:SF1">
    <property type="entry name" value="INTEGRAL MEMBRANE PROTEIN"/>
    <property type="match status" value="1"/>
</dbReference>
<dbReference type="Proteomes" id="UP000029964">
    <property type="component" value="Unassembled WGS sequence"/>
</dbReference>
<dbReference type="OrthoDB" id="3205825at2759"/>